<feature type="domain" description="GST N-terminal" evidence="1">
    <location>
        <begin position="4"/>
        <end position="83"/>
    </location>
</feature>
<organism evidence="3 4">
    <name type="scientific">Brachymonas denitrificans DSM 15123</name>
    <dbReference type="NCBI Taxonomy" id="1121117"/>
    <lineage>
        <taxon>Bacteria</taxon>
        <taxon>Pseudomonadati</taxon>
        <taxon>Pseudomonadota</taxon>
        <taxon>Betaproteobacteria</taxon>
        <taxon>Burkholderiales</taxon>
        <taxon>Comamonadaceae</taxon>
        <taxon>Brachymonas</taxon>
    </lineage>
</organism>
<dbReference type="SFLD" id="SFLDG00358">
    <property type="entry name" value="Main_(cytGST)"/>
    <property type="match status" value="1"/>
</dbReference>
<keyword evidence="3" id="KW-0808">Transferase</keyword>
<dbReference type="InterPro" id="IPR036282">
    <property type="entry name" value="Glutathione-S-Trfase_C_sf"/>
</dbReference>
<evidence type="ECO:0000259" key="1">
    <source>
        <dbReference type="PROSITE" id="PS50404"/>
    </source>
</evidence>
<sequence>MPTTPLTLYTHPYSRGRIARWMLEETGRPYDTVLLDYGTSMKADEYKTINPMGKVPAIRHGDVVVTEAAAICAYLADQFPLQHLAPAVTSPARGIYYRWLFFAAGPLEAAVTAHALNLHPGTPEQSRTAGYGSYADVLDTLEIELERTLDKGSYLCGEHFTAADLYLASHLMWGLQFGTIEKRPVFERYIAPILGREAHLRASAIDDELAATMQGNPAQT</sequence>
<dbReference type="OrthoDB" id="3828095at2"/>
<dbReference type="PROSITE" id="PS50404">
    <property type="entry name" value="GST_NTER"/>
    <property type="match status" value="1"/>
</dbReference>
<dbReference type="Gene3D" id="1.20.1050.10">
    <property type="match status" value="1"/>
</dbReference>
<dbReference type="SUPFAM" id="SSF52833">
    <property type="entry name" value="Thioredoxin-like"/>
    <property type="match status" value="1"/>
</dbReference>
<dbReference type="AlphaFoldDB" id="A0A1H8E4R8"/>
<dbReference type="Proteomes" id="UP000199531">
    <property type="component" value="Unassembled WGS sequence"/>
</dbReference>
<dbReference type="InterPro" id="IPR036249">
    <property type="entry name" value="Thioredoxin-like_sf"/>
</dbReference>
<dbReference type="PANTHER" id="PTHR44051">
    <property type="entry name" value="GLUTATHIONE S-TRANSFERASE-RELATED"/>
    <property type="match status" value="1"/>
</dbReference>
<dbReference type="InterPro" id="IPR040079">
    <property type="entry name" value="Glutathione_S-Trfase"/>
</dbReference>
<proteinExistence type="predicted"/>
<dbReference type="PROSITE" id="PS50405">
    <property type="entry name" value="GST_CTER"/>
    <property type="match status" value="1"/>
</dbReference>
<dbReference type="Gene3D" id="3.40.30.10">
    <property type="entry name" value="Glutaredoxin"/>
    <property type="match status" value="1"/>
</dbReference>
<dbReference type="SUPFAM" id="SSF47616">
    <property type="entry name" value="GST C-terminal domain-like"/>
    <property type="match status" value="1"/>
</dbReference>
<gene>
    <name evidence="3" type="ORF">SAMN02745977_00560</name>
</gene>
<evidence type="ECO:0000313" key="4">
    <source>
        <dbReference type="Proteomes" id="UP000199531"/>
    </source>
</evidence>
<evidence type="ECO:0000313" key="3">
    <source>
        <dbReference type="EMBL" id="SEN14453.1"/>
    </source>
</evidence>
<accession>A0A1H8E4R8</accession>
<dbReference type="InterPro" id="IPR004045">
    <property type="entry name" value="Glutathione_S-Trfase_N"/>
</dbReference>
<dbReference type="SFLD" id="SFLDS00019">
    <property type="entry name" value="Glutathione_Transferase_(cytos"/>
    <property type="match status" value="1"/>
</dbReference>
<dbReference type="RefSeq" id="WP_091813540.1">
    <property type="nucleotide sequence ID" value="NZ_FOCW01000001.1"/>
</dbReference>
<feature type="domain" description="GST C-terminal" evidence="2">
    <location>
        <begin position="89"/>
        <end position="213"/>
    </location>
</feature>
<reference evidence="3 4" key="1">
    <citation type="submission" date="2016-10" db="EMBL/GenBank/DDBJ databases">
        <authorList>
            <person name="de Groot N.N."/>
        </authorList>
    </citation>
    <scope>NUCLEOTIDE SEQUENCE [LARGE SCALE GENOMIC DNA]</scope>
    <source>
        <strain evidence="3 4">DSM 15123</strain>
    </source>
</reference>
<evidence type="ECO:0000259" key="2">
    <source>
        <dbReference type="PROSITE" id="PS50405"/>
    </source>
</evidence>
<dbReference type="Pfam" id="PF02798">
    <property type="entry name" value="GST_N"/>
    <property type="match status" value="1"/>
</dbReference>
<protein>
    <submittedName>
        <fullName evidence="3">Glutathione S-transferase</fullName>
    </submittedName>
</protein>
<dbReference type="STRING" id="1121117.SAMN02745977_00560"/>
<dbReference type="PANTHER" id="PTHR44051:SF21">
    <property type="entry name" value="GLUTATHIONE S-TRANSFERASE FAMILY PROTEIN"/>
    <property type="match status" value="1"/>
</dbReference>
<name>A0A1H8E4R8_9BURK</name>
<dbReference type="GO" id="GO:0016740">
    <property type="term" value="F:transferase activity"/>
    <property type="evidence" value="ECO:0007669"/>
    <property type="project" value="UniProtKB-KW"/>
</dbReference>
<dbReference type="InterPro" id="IPR010987">
    <property type="entry name" value="Glutathione-S-Trfase_C-like"/>
</dbReference>
<dbReference type="SFLD" id="SFLDG01150">
    <property type="entry name" value="Main.1:_Beta-like"/>
    <property type="match status" value="1"/>
</dbReference>
<dbReference type="CDD" id="cd03046">
    <property type="entry name" value="GST_N_GTT1_like"/>
    <property type="match status" value="1"/>
</dbReference>
<dbReference type="CDD" id="cd03207">
    <property type="entry name" value="GST_C_8"/>
    <property type="match status" value="1"/>
</dbReference>
<dbReference type="EMBL" id="FOCW01000001">
    <property type="protein sequence ID" value="SEN14453.1"/>
    <property type="molecule type" value="Genomic_DNA"/>
</dbReference>
<keyword evidence="4" id="KW-1185">Reference proteome</keyword>